<keyword evidence="2" id="KW-1185">Reference proteome</keyword>
<name>A0A0P1B1V5_PLAHL</name>
<dbReference type="RefSeq" id="XP_024584126.1">
    <property type="nucleotide sequence ID" value="XM_024718759.1"/>
</dbReference>
<proteinExistence type="predicted"/>
<evidence type="ECO:0000313" key="2">
    <source>
        <dbReference type="Proteomes" id="UP000054928"/>
    </source>
</evidence>
<dbReference type="AlphaFoldDB" id="A0A0P1B1V5"/>
<dbReference type="Proteomes" id="UP000054928">
    <property type="component" value="Unassembled WGS sequence"/>
</dbReference>
<organism evidence="1 2">
    <name type="scientific">Plasmopara halstedii</name>
    <name type="common">Downy mildew of sunflower</name>
    <dbReference type="NCBI Taxonomy" id="4781"/>
    <lineage>
        <taxon>Eukaryota</taxon>
        <taxon>Sar</taxon>
        <taxon>Stramenopiles</taxon>
        <taxon>Oomycota</taxon>
        <taxon>Peronosporomycetes</taxon>
        <taxon>Peronosporales</taxon>
        <taxon>Peronosporaceae</taxon>
        <taxon>Plasmopara</taxon>
    </lineage>
</organism>
<accession>A0A0P1B1V5</accession>
<evidence type="ECO:0000313" key="1">
    <source>
        <dbReference type="EMBL" id="CEG47757.1"/>
    </source>
</evidence>
<sequence>MREKRSSYNLLLSPKPNTVEQKSDKTVRAMNSFAFMVVQIPARFEPETSLESSQV</sequence>
<protein>
    <submittedName>
        <fullName evidence="1">Uncharacterized protein</fullName>
    </submittedName>
</protein>
<dbReference type="GeneID" id="36400149"/>
<reference evidence="2" key="1">
    <citation type="submission" date="2014-09" db="EMBL/GenBank/DDBJ databases">
        <authorList>
            <person name="Sharma Rahul"/>
            <person name="Thines Marco"/>
        </authorList>
    </citation>
    <scope>NUCLEOTIDE SEQUENCE [LARGE SCALE GENOMIC DNA]</scope>
</reference>
<dbReference type="EMBL" id="CCYD01002864">
    <property type="protein sequence ID" value="CEG47757.1"/>
    <property type="molecule type" value="Genomic_DNA"/>
</dbReference>